<proteinExistence type="predicted"/>
<dbReference type="OrthoDB" id="5426982at2759"/>
<dbReference type="AlphaFoldDB" id="A0A423XPE9"/>
<accession>A0A423XPE9</accession>
<protein>
    <submittedName>
        <fullName evidence="2">Uncharacterized protein</fullName>
    </submittedName>
</protein>
<evidence type="ECO:0000313" key="3">
    <source>
        <dbReference type="Proteomes" id="UP000285146"/>
    </source>
</evidence>
<name>A0A423XPE9_9PEZI</name>
<keyword evidence="3" id="KW-1185">Reference proteome</keyword>
<comment type="caution">
    <text evidence="2">The sequence shown here is derived from an EMBL/GenBank/DDBJ whole genome shotgun (WGS) entry which is preliminary data.</text>
</comment>
<gene>
    <name evidence="2" type="ORF">VPNG_00166</name>
</gene>
<evidence type="ECO:0000256" key="1">
    <source>
        <dbReference type="SAM" id="MobiDB-lite"/>
    </source>
</evidence>
<sequence length="607" mass="67828">MALPPDGDWYGWSSEQFQQSDDAQFNEWVFWDPEPPVVYDPPSYIQAPSTLDDRSTTVGSEMDVPPLTLPQTHSTSTRSEVSPFLGPHEDSTINRWLGPSTPDNGVADLTLSPLDFQHMGGNPEIQVQESLTSPPNRICLDDLSLDLSSTSPSLQDGSPSQLIATPMRRGRSNPLPEDKRAKAKDMRRIKACSCQCRKKFPGYPEVCDRGTLSKIRFPDHNQQISIWPHNTAGAVPHIFDWQSAGSQGEPAVTFDQTLEESSRSALMLQAYVAGSNKFLLTSQSCYAPPPFAIFGGSVPMSTAGNWPGTYHRPGIPQSLVLHEPRLSPDELLRLAEAQVKKEFDEGKGMSFCAAVGSLLLAYRANDSAVLYPPPVKWKQKQSNIVNTTNLVCKVVKMLCWWSVWRSPALYCPRRQFANMAHKPALPTPAISISDVQRMAIRALDACEREVLFELDELPPKLAPESQGPVWACLWQMILTYHDLIKYHPVFGHGPSSGTNLDFSTGICNVPSHGLENARSIVVRLYCRLVTKYVAHFSSRSSPVFHKHADPRTRDLLPSDEQLRLEWANVLRRREAFYRTISSEAPSDAFLKTLVIDMEHELKLKKPI</sequence>
<organism evidence="2 3">
    <name type="scientific">Cytospora leucostoma</name>
    <dbReference type="NCBI Taxonomy" id="1230097"/>
    <lineage>
        <taxon>Eukaryota</taxon>
        <taxon>Fungi</taxon>
        <taxon>Dikarya</taxon>
        <taxon>Ascomycota</taxon>
        <taxon>Pezizomycotina</taxon>
        <taxon>Sordariomycetes</taxon>
        <taxon>Sordariomycetidae</taxon>
        <taxon>Diaporthales</taxon>
        <taxon>Cytosporaceae</taxon>
        <taxon>Cytospora</taxon>
    </lineage>
</organism>
<feature type="region of interest" description="Disordered" evidence="1">
    <location>
        <begin position="149"/>
        <end position="182"/>
    </location>
</feature>
<evidence type="ECO:0000313" key="2">
    <source>
        <dbReference type="EMBL" id="ROW18389.1"/>
    </source>
</evidence>
<dbReference type="InParanoid" id="A0A423XPE9"/>
<dbReference type="EMBL" id="LKEB01000001">
    <property type="protein sequence ID" value="ROW18389.1"/>
    <property type="molecule type" value="Genomic_DNA"/>
</dbReference>
<reference evidence="2 3" key="1">
    <citation type="submission" date="2015-09" db="EMBL/GenBank/DDBJ databases">
        <title>Host preference determinants of Valsa canker pathogens revealed by comparative genomics.</title>
        <authorList>
            <person name="Yin Z."/>
            <person name="Huang L."/>
        </authorList>
    </citation>
    <scope>NUCLEOTIDE SEQUENCE [LARGE SCALE GENOMIC DNA]</scope>
    <source>
        <strain evidence="2 3">SXYLt</strain>
    </source>
</reference>
<dbReference type="Proteomes" id="UP000285146">
    <property type="component" value="Unassembled WGS sequence"/>
</dbReference>